<organism evidence="1 2">
    <name type="scientific">Thalassorhabdus alkalitolerans</name>
    <dbReference type="NCBI Taxonomy" id="2282697"/>
    <lineage>
        <taxon>Bacteria</taxon>
        <taxon>Bacillati</taxon>
        <taxon>Bacillota</taxon>
        <taxon>Bacilli</taxon>
        <taxon>Bacillales</taxon>
        <taxon>Bacillaceae</taxon>
        <taxon>Thalassorhabdus</taxon>
    </lineage>
</organism>
<evidence type="ECO:0000313" key="2">
    <source>
        <dbReference type="Proteomes" id="UP001596142"/>
    </source>
</evidence>
<gene>
    <name evidence="1" type="ORF">ACFPU1_16930</name>
</gene>
<evidence type="ECO:0000313" key="1">
    <source>
        <dbReference type="EMBL" id="MFC5714431.1"/>
    </source>
</evidence>
<accession>A0ABW0YSQ0</accession>
<proteinExistence type="predicted"/>
<dbReference type="EMBL" id="JBHSOZ010000017">
    <property type="protein sequence ID" value="MFC5714431.1"/>
    <property type="molecule type" value="Genomic_DNA"/>
</dbReference>
<dbReference type="RefSeq" id="WP_054637325.1">
    <property type="nucleotide sequence ID" value="NZ_JBHSOZ010000017.1"/>
</dbReference>
<comment type="caution">
    <text evidence="1">The sequence shown here is derived from an EMBL/GenBank/DDBJ whole genome shotgun (WGS) entry which is preliminary data.</text>
</comment>
<name>A0ABW0YSQ0_9BACI</name>
<reference evidence="2" key="1">
    <citation type="journal article" date="2019" name="Int. J. Syst. Evol. Microbiol.">
        <title>The Global Catalogue of Microorganisms (GCM) 10K type strain sequencing project: providing services to taxonomists for standard genome sequencing and annotation.</title>
        <authorList>
            <consortium name="The Broad Institute Genomics Platform"/>
            <consortium name="The Broad Institute Genome Sequencing Center for Infectious Disease"/>
            <person name="Wu L."/>
            <person name="Ma J."/>
        </authorList>
    </citation>
    <scope>NUCLEOTIDE SEQUENCE [LARGE SCALE GENOMIC DNA]</scope>
    <source>
        <strain evidence="2">CECT 7184</strain>
    </source>
</reference>
<sequence length="68" mass="7953">MKPRNESDSSVTELCLICERKKEKGIHIVTAFICSECEQDIVQATTEDPNYRFYIERLREIKTNKLTS</sequence>
<keyword evidence="2" id="KW-1185">Reference proteome</keyword>
<dbReference type="InterPro" id="IPR019700">
    <property type="entry name" value="Sigma-G_inhibitor_Gin"/>
</dbReference>
<dbReference type="Pfam" id="PF10764">
    <property type="entry name" value="Gin"/>
    <property type="match status" value="1"/>
</dbReference>
<protein>
    <submittedName>
        <fullName evidence="1">Sigma factor G inhibitor Gin</fullName>
    </submittedName>
</protein>
<dbReference type="Proteomes" id="UP001596142">
    <property type="component" value="Unassembled WGS sequence"/>
</dbReference>